<proteinExistence type="inferred from homology"/>
<reference evidence="8 9" key="1">
    <citation type="submission" date="2019-07" db="EMBL/GenBank/DDBJ databases">
        <title>Gramella aestuarii sp. nov., isolated from a tidal flat, and emended description of Gramella echinicola.</title>
        <authorList>
            <person name="Liu L."/>
        </authorList>
    </citation>
    <scope>NUCLEOTIDE SEQUENCE [LARGE SCALE GENOMIC DNA]</scope>
    <source>
        <strain evidence="8 9">BS12</strain>
    </source>
</reference>
<accession>A0A7K1LN12</accession>
<keyword evidence="4 7" id="KW-0812">Transmembrane</keyword>
<feature type="transmembrane region" description="Helical" evidence="7">
    <location>
        <begin position="436"/>
        <end position="456"/>
    </location>
</feature>
<feature type="transmembrane region" description="Helical" evidence="7">
    <location>
        <begin position="148"/>
        <end position="166"/>
    </location>
</feature>
<dbReference type="EMBL" id="VJVW01000002">
    <property type="protein sequence ID" value="MUP42199.1"/>
    <property type="molecule type" value="Genomic_DNA"/>
</dbReference>
<evidence type="ECO:0000313" key="8">
    <source>
        <dbReference type="EMBL" id="MUP42199.1"/>
    </source>
</evidence>
<feature type="transmembrane region" description="Helical" evidence="7">
    <location>
        <begin position="292"/>
        <end position="316"/>
    </location>
</feature>
<protein>
    <submittedName>
        <fullName evidence="8">Lipopolysaccharide biosynthesis protein</fullName>
    </submittedName>
</protein>
<evidence type="ECO:0000256" key="1">
    <source>
        <dbReference type="ARBA" id="ARBA00004651"/>
    </source>
</evidence>
<keyword evidence="3" id="KW-1003">Cell membrane</keyword>
<comment type="subcellular location">
    <subcellularLocation>
        <location evidence="1">Cell membrane</location>
        <topology evidence="1">Multi-pass membrane protein</topology>
    </subcellularLocation>
</comment>
<evidence type="ECO:0000256" key="4">
    <source>
        <dbReference type="ARBA" id="ARBA00022692"/>
    </source>
</evidence>
<evidence type="ECO:0000256" key="5">
    <source>
        <dbReference type="ARBA" id="ARBA00022989"/>
    </source>
</evidence>
<keyword evidence="9" id="KW-1185">Reference proteome</keyword>
<feature type="transmembrane region" description="Helical" evidence="7">
    <location>
        <begin position="80"/>
        <end position="103"/>
    </location>
</feature>
<dbReference type="OrthoDB" id="9770347at2"/>
<organism evidence="8 9">
    <name type="scientific">Christiangramia aestuarii</name>
    <dbReference type="NCBI Taxonomy" id="1028746"/>
    <lineage>
        <taxon>Bacteria</taxon>
        <taxon>Pseudomonadati</taxon>
        <taxon>Bacteroidota</taxon>
        <taxon>Flavobacteriia</taxon>
        <taxon>Flavobacteriales</taxon>
        <taxon>Flavobacteriaceae</taxon>
        <taxon>Christiangramia</taxon>
    </lineage>
</organism>
<evidence type="ECO:0000256" key="3">
    <source>
        <dbReference type="ARBA" id="ARBA00022475"/>
    </source>
</evidence>
<dbReference type="CDD" id="cd13127">
    <property type="entry name" value="MATE_tuaB_like"/>
    <property type="match status" value="1"/>
</dbReference>
<dbReference type="InterPro" id="IPR050833">
    <property type="entry name" value="Poly_Biosynth_Transport"/>
</dbReference>
<feature type="transmembrane region" description="Helical" evidence="7">
    <location>
        <begin position="42"/>
        <end position="68"/>
    </location>
</feature>
<feature type="transmembrane region" description="Helical" evidence="7">
    <location>
        <begin position="172"/>
        <end position="191"/>
    </location>
</feature>
<comment type="caution">
    <text evidence="8">The sequence shown here is derived from an EMBL/GenBank/DDBJ whole genome shotgun (WGS) entry which is preliminary data.</text>
</comment>
<sequence length="469" mass="53447">MIEHKKAIKHGAKWTFVGYIAQKTVVFAVGIVLARILDPMDFGLLGMIMVFVNLFDIIVDSGFGYVVVRYRNIDRKILDSILTLNVLLGIICFILLNITSDYIAIFFREPKLQSLILPISFLLLINAFKIVPFNLNVRNLLFKERSKIDVVSAIASGILGITLAYNDFGVMSLIYQILFANLLSTSLHNFISDHKINFFMDRTSVNMIWKRSHKIFSESITSTIFNNLNKIIIGRYFSAQLLGFYTRGHSFPSFTQKAIVQVVQKSIFPVYAKIEDGNEVNFIARKTIRTLCIIYMPIILVLAAISKNLILLLLTVKWEESIFFAQILAIASSLFAPQMVLRNVLKSRNDKSFLISENTSKVTRLILLIGLIPFGIKWVIIGQVINGVITLLVSGYFTKKEIGYTLTEQFADYGSLFFMAILLALPSFLLDYLLDFSYVIELAIQLITFSVLYLLYLKFKRFNIIKIFT</sequence>
<evidence type="ECO:0000256" key="6">
    <source>
        <dbReference type="ARBA" id="ARBA00023136"/>
    </source>
</evidence>
<dbReference type="RefSeq" id="WP_156275164.1">
    <property type="nucleotide sequence ID" value="NZ_BAABGI010000001.1"/>
</dbReference>
<evidence type="ECO:0000256" key="2">
    <source>
        <dbReference type="ARBA" id="ARBA00007430"/>
    </source>
</evidence>
<name>A0A7K1LN12_9FLAO</name>
<evidence type="ECO:0000256" key="7">
    <source>
        <dbReference type="SAM" id="Phobius"/>
    </source>
</evidence>
<dbReference type="PANTHER" id="PTHR30250:SF10">
    <property type="entry name" value="LIPOPOLYSACCHARIDE BIOSYNTHESIS PROTEIN WZXC"/>
    <property type="match status" value="1"/>
</dbReference>
<feature type="transmembrane region" description="Helical" evidence="7">
    <location>
        <begin position="322"/>
        <end position="341"/>
    </location>
</feature>
<dbReference type="Proteomes" id="UP000460416">
    <property type="component" value="Unassembled WGS sequence"/>
</dbReference>
<comment type="similarity">
    <text evidence="2">Belongs to the polysaccharide synthase family.</text>
</comment>
<feature type="transmembrane region" description="Helical" evidence="7">
    <location>
        <begin position="115"/>
        <end position="136"/>
    </location>
</feature>
<evidence type="ECO:0000313" key="9">
    <source>
        <dbReference type="Proteomes" id="UP000460416"/>
    </source>
</evidence>
<dbReference type="PANTHER" id="PTHR30250">
    <property type="entry name" value="PST FAMILY PREDICTED COLANIC ACID TRANSPORTER"/>
    <property type="match status" value="1"/>
</dbReference>
<gene>
    <name evidence="8" type="ORF">FLP08_06410</name>
</gene>
<keyword evidence="5 7" id="KW-1133">Transmembrane helix</keyword>
<dbReference type="AlphaFoldDB" id="A0A7K1LN12"/>
<keyword evidence="6 7" id="KW-0472">Membrane</keyword>
<dbReference type="Pfam" id="PF13440">
    <property type="entry name" value="Polysacc_synt_3"/>
    <property type="match status" value="1"/>
</dbReference>
<dbReference type="GO" id="GO:0005886">
    <property type="term" value="C:plasma membrane"/>
    <property type="evidence" value="ECO:0007669"/>
    <property type="project" value="UniProtKB-SubCell"/>
</dbReference>
<feature type="transmembrane region" description="Helical" evidence="7">
    <location>
        <begin position="12"/>
        <end position="36"/>
    </location>
</feature>